<dbReference type="GO" id="GO:0006571">
    <property type="term" value="P:tyrosine biosynthetic process"/>
    <property type="evidence" value="ECO:0007669"/>
    <property type="project" value="InterPro"/>
</dbReference>
<dbReference type="SUPFAM" id="SSF48179">
    <property type="entry name" value="6-phosphogluconate dehydrogenase C-terminal domain-like"/>
    <property type="match status" value="1"/>
</dbReference>
<dbReference type="PANTHER" id="PTHR21363:SF0">
    <property type="entry name" value="PREPHENATE DEHYDROGENASE [NADP(+)]"/>
    <property type="match status" value="1"/>
</dbReference>
<evidence type="ECO:0000256" key="1">
    <source>
        <dbReference type="ARBA" id="ARBA00023002"/>
    </source>
</evidence>
<feature type="domain" description="Prephenate/arogenate dehydrogenase" evidence="3">
    <location>
        <begin position="11"/>
        <end position="286"/>
    </location>
</feature>
<dbReference type="InterPro" id="IPR008927">
    <property type="entry name" value="6-PGluconate_DH-like_C_sf"/>
</dbReference>
<proteinExistence type="predicted"/>
<dbReference type="GO" id="GO:0008977">
    <property type="term" value="F:prephenate dehydrogenase (NAD+) activity"/>
    <property type="evidence" value="ECO:0007669"/>
    <property type="project" value="InterPro"/>
</dbReference>
<dbReference type="Proteomes" id="UP000318538">
    <property type="component" value="Chromosome"/>
</dbReference>
<name>A0A517NL67_9BACT</name>
<evidence type="ECO:0000259" key="3">
    <source>
        <dbReference type="PROSITE" id="PS51176"/>
    </source>
</evidence>
<dbReference type="AlphaFoldDB" id="A0A517NL67"/>
<keyword evidence="1" id="KW-0560">Oxidoreductase</keyword>
<gene>
    <name evidence="4" type="ORF">K227x_62480</name>
</gene>
<accession>A0A517NL67</accession>
<feature type="coiled-coil region" evidence="2">
    <location>
        <begin position="242"/>
        <end position="269"/>
    </location>
</feature>
<dbReference type="InterPro" id="IPR050812">
    <property type="entry name" value="Preph/Arog_dehydrog"/>
</dbReference>
<dbReference type="GO" id="GO:0004665">
    <property type="term" value="F:prephenate dehydrogenase (NADP+) activity"/>
    <property type="evidence" value="ECO:0007669"/>
    <property type="project" value="InterPro"/>
</dbReference>
<dbReference type="InterPro" id="IPR046825">
    <property type="entry name" value="PDH_C"/>
</dbReference>
<dbReference type="Pfam" id="PF02153">
    <property type="entry name" value="PDH_N"/>
    <property type="match status" value="1"/>
</dbReference>
<dbReference type="KEGG" id="rlc:K227x_62480"/>
<keyword evidence="2" id="KW-0175">Coiled coil</keyword>
<dbReference type="Gene3D" id="3.40.50.720">
    <property type="entry name" value="NAD(P)-binding Rossmann-like Domain"/>
    <property type="match status" value="1"/>
</dbReference>
<evidence type="ECO:0000256" key="2">
    <source>
        <dbReference type="SAM" id="Coils"/>
    </source>
</evidence>
<dbReference type="EMBL" id="CP036525">
    <property type="protein sequence ID" value="QDT07819.1"/>
    <property type="molecule type" value="Genomic_DNA"/>
</dbReference>
<dbReference type="Gene3D" id="1.10.3660.10">
    <property type="entry name" value="6-phosphogluconate dehydrogenase C-terminal like domain"/>
    <property type="match status" value="1"/>
</dbReference>
<evidence type="ECO:0000313" key="4">
    <source>
        <dbReference type="EMBL" id="QDT07819.1"/>
    </source>
</evidence>
<dbReference type="PANTHER" id="PTHR21363">
    <property type="entry name" value="PREPHENATE DEHYDROGENASE"/>
    <property type="match status" value="1"/>
</dbReference>
<organism evidence="4 5">
    <name type="scientific">Rubripirellula lacrimiformis</name>
    <dbReference type="NCBI Taxonomy" id="1930273"/>
    <lineage>
        <taxon>Bacteria</taxon>
        <taxon>Pseudomonadati</taxon>
        <taxon>Planctomycetota</taxon>
        <taxon>Planctomycetia</taxon>
        <taxon>Pirellulales</taxon>
        <taxon>Pirellulaceae</taxon>
        <taxon>Rubripirellula</taxon>
    </lineage>
</organism>
<dbReference type="GO" id="GO:0070403">
    <property type="term" value="F:NAD+ binding"/>
    <property type="evidence" value="ECO:0007669"/>
    <property type="project" value="InterPro"/>
</dbReference>
<protein>
    <submittedName>
        <fullName evidence="4">Prephenate dehydrogenase</fullName>
    </submittedName>
</protein>
<dbReference type="InterPro" id="IPR036291">
    <property type="entry name" value="NAD(P)-bd_dom_sf"/>
</dbReference>
<reference evidence="4 5" key="1">
    <citation type="submission" date="2019-02" db="EMBL/GenBank/DDBJ databases">
        <title>Deep-cultivation of Planctomycetes and their phenomic and genomic characterization uncovers novel biology.</title>
        <authorList>
            <person name="Wiegand S."/>
            <person name="Jogler M."/>
            <person name="Boedeker C."/>
            <person name="Pinto D."/>
            <person name="Vollmers J."/>
            <person name="Rivas-Marin E."/>
            <person name="Kohn T."/>
            <person name="Peeters S.H."/>
            <person name="Heuer A."/>
            <person name="Rast P."/>
            <person name="Oberbeckmann S."/>
            <person name="Bunk B."/>
            <person name="Jeske O."/>
            <person name="Meyerdierks A."/>
            <person name="Storesund J.E."/>
            <person name="Kallscheuer N."/>
            <person name="Luecker S."/>
            <person name="Lage O.M."/>
            <person name="Pohl T."/>
            <person name="Merkel B.J."/>
            <person name="Hornburger P."/>
            <person name="Mueller R.-W."/>
            <person name="Bruemmer F."/>
            <person name="Labrenz M."/>
            <person name="Spormann A.M."/>
            <person name="Op den Camp H."/>
            <person name="Overmann J."/>
            <person name="Amann R."/>
            <person name="Jetten M.S.M."/>
            <person name="Mascher T."/>
            <person name="Medema M.H."/>
            <person name="Devos D.P."/>
            <person name="Kaster A.-K."/>
            <person name="Ovreas L."/>
            <person name="Rohde M."/>
            <person name="Galperin M.Y."/>
            <person name="Jogler C."/>
        </authorList>
    </citation>
    <scope>NUCLEOTIDE SEQUENCE [LARGE SCALE GENOMIC DNA]</scope>
    <source>
        <strain evidence="4 5">K22_7</strain>
    </source>
</reference>
<evidence type="ECO:0000313" key="5">
    <source>
        <dbReference type="Proteomes" id="UP000318538"/>
    </source>
</evidence>
<dbReference type="InterPro" id="IPR003099">
    <property type="entry name" value="Prephen_DH"/>
</dbReference>
<sequence length="286" mass="30309">MNDTATDLWPRRVAILGVGLLGGSVAMSIRRTLPDTVFVGYSRGLDRLADAVQRGLIDVATDSVEQACAGCDVVVVATPVDRIAAMAVTAAAATAADTLITDVGSTKAGIVAAVESDPIARRKFVAAHPIAGSEKSGARYAQAGLFDQKVIVLTPGDSAGDAIREKADRFWKLVGGQTITMTADEHDAHLAAVSHVPHLVSALVARMVPPEARSLVGSGWSDITRVAAGDPEMWTAICHENRAAVLSELDRLRDELDRLRETIGAADDAGLTQWLDEAKRIKEDRR</sequence>
<keyword evidence="5" id="KW-1185">Reference proteome</keyword>
<dbReference type="InterPro" id="IPR046826">
    <property type="entry name" value="PDH_N"/>
</dbReference>
<dbReference type="PROSITE" id="PS51176">
    <property type="entry name" value="PDH_ADH"/>
    <property type="match status" value="1"/>
</dbReference>
<dbReference type="FunFam" id="3.40.50.720:FF:000208">
    <property type="entry name" value="Prephenate dehydrogenase"/>
    <property type="match status" value="1"/>
</dbReference>
<dbReference type="SUPFAM" id="SSF51735">
    <property type="entry name" value="NAD(P)-binding Rossmann-fold domains"/>
    <property type="match status" value="1"/>
</dbReference>
<dbReference type="Pfam" id="PF20463">
    <property type="entry name" value="PDH_C"/>
    <property type="match status" value="1"/>
</dbReference>